<evidence type="ECO:0000256" key="2">
    <source>
        <dbReference type="ARBA" id="ARBA00004922"/>
    </source>
</evidence>
<keyword evidence="6" id="KW-0808">Transferase</keyword>
<dbReference type="GO" id="GO:0016263">
    <property type="term" value="F:glycoprotein-N-acetylgalactosamine 3-beta-galactosyltransferase activity"/>
    <property type="evidence" value="ECO:0007669"/>
    <property type="project" value="UniProtKB-EC"/>
</dbReference>
<evidence type="ECO:0000256" key="8">
    <source>
        <dbReference type="ARBA" id="ARBA00022741"/>
    </source>
</evidence>
<reference evidence="15" key="1">
    <citation type="submission" date="2019-11" db="UniProtKB">
        <authorList>
            <consortium name="WormBaseParasite"/>
        </authorList>
    </citation>
    <scope>IDENTIFICATION</scope>
    <source>
        <strain evidence="15">Puerto Rican</strain>
    </source>
</reference>
<dbReference type="PANTHER" id="PTHR23033">
    <property type="entry name" value="BETA1,3-GALACTOSYLTRANSFERASE"/>
    <property type="match status" value="1"/>
</dbReference>
<keyword evidence="11 13" id="KW-0472">Membrane</keyword>
<keyword evidence="5" id="KW-0328">Glycosyltransferase</keyword>
<dbReference type="GO" id="GO:0016020">
    <property type="term" value="C:membrane"/>
    <property type="evidence" value="ECO:0007669"/>
    <property type="project" value="UniProtKB-SubCell"/>
</dbReference>
<feature type="region of interest" description="Disordered" evidence="12">
    <location>
        <begin position="139"/>
        <end position="169"/>
    </location>
</feature>
<protein>
    <recommendedName>
        <fullName evidence="4">N-acetylgalactosaminide beta-1,3-galactosyltransferase</fullName>
        <ecNumber evidence="4">2.4.1.122</ecNumber>
    </recommendedName>
</protein>
<evidence type="ECO:0000256" key="1">
    <source>
        <dbReference type="ARBA" id="ARBA00004606"/>
    </source>
</evidence>
<evidence type="ECO:0000256" key="10">
    <source>
        <dbReference type="ARBA" id="ARBA00022989"/>
    </source>
</evidence>
<organism evidence="15">
    <name type="scientific">Schistosoma mansoni</name>
    <name type="common">Blood fluke</name>
    <dbReference type="NCBI Taxonomy" id="6183"/>
    <lineage>
        <taxon>Eukaryota</taxon>
        <taxon>Metazoa</taxon>
        <taxon>Spiralia</taxon>
        <taxon>Lophotrochozoa</taxon>
        <taxon>Platyhelminthes</taxon>
        <taxon>Trematoda</taxon>
        <taxon>Digenea</taxon>
        <taxon>Strigeidida</taxon>
        <taxon>Schistosomatoidea</taxon>
        <taxon>Schistosomatidae</taxon>
        <taxon>Schistosoma</taxon>
    </lineage>
</organism>
<accession>A0A5K4ESZ4</accession>
<feature type="domain" description="Fringe-like glycosyltransferase" evidence="14">
    <location>
        <begin position="223"/>
        <end position="375"/>
    </location>
</feature>
<keyword evidence="7 13" id="KW-0812">Transmembrane</keyword>
<dbReference type="EC" id="2.4.1.122" evidence="4"/>
<comment type="subcellular location">
    <subcellularLocation>
        <location evidence="1">Membrane</location>
        <topology evidence="1">Single-pass type II membrane protein</topology>
    </subcellularLocation>
</comment>
<evidence type="ECO:0000256" key="9">
    <source>
        <dbReference type="ARBA" id="ARBA00022968"/>
    </source>
</evidence>
<evidence type="ECO:0000256" key="13">
    <source>
        <dbReference type="SAM" id="Phobius"/>
    </source>
</evidence>
<name>A0A5K4ESZ4_SCHMA</name>
<dbReference type="InterPro" id="IPR003378">
    <property type="entry name" value="Fringe-like_glycosylTrfase"/>
</dbReference>
<evidence type="ECO:0000256" key="11">
    <source>
        <dbReference type="ARBA" id="ARBA00023136"/>
    </source>
</evidence>
<dbReference type="InterPro" id="IPR026050">
    <property type="entry name" value="C1GALT1/C1GALT1_chp1"/>
</dbReference>
<evidence type="ECO:0000256" key="4">
    <source>
        <dbReference type="ARBA" id="ARBA00012557"/>
    </source>
</evidence>
<sequence>MVVEIHQLVKWTVCNRNVLPLTIRLDEAIKQTSEIQTHTHSNLSDSMKKLQYQNSRQAYSKFRGLCCLILGIGTGLLLLLNFKVFFGNTFNYQEYYNYRNNKKNYLSDKLREFIVKNIADSDSSSIIISRSTASTNHNYDDNNKKSLITNAPTTHHHLNSKNKQSKRKNREHIITITNSPFNTTTINPKLNIHIDADYSTKLYKKIRILCYINTHPENYYKKAIHIHKTWARRCTKHIFMSTKSDPILPIAVLKLPYPEVRMHLWSKFRIILRYIYQFRNDYDYFLKTDDDTYIIMENLLNVLQNYSPDMPFMLGHRFMNIARNGYFSGGAGYVLSREALKRIVEQSIDKHHNCPVYDEDMEDVKMSICGQAVGVRLYDTFDILGRYRFLWASLDMLYNFTSYRVLKWRPVKLQPNTLYAAPHQSLLSDVAISFHYITPDVLYMLEYFLYHLRPIGLVNNFIQLPKEICNEQ</sequence>
<dbReference type="AlphaFoldDB" id="A0A5K4ESZ4"/>
<comment type="pathway">
    <text evidence="2">Protein modification; protein glycosylation.</text>
</comment>
<evidence type="ECO:0000256" key="5">
    <source>
        <dbReference type="ARBA" id="ARBA00022676"/>
    </source>
</evidence>
<dbReference type="InParanoid" id="A0A5K4ESZ4"/>
<dbReference type="STRING" id="6183.A0A5K4ESZ4"/>
<evidence type="ECO:0000259" key="14">
    <source>
        <dbReference type="Pfam" id="PF02434"/>
    </source>
</evidence>
<evidence type="ECO:0000256" key="6">
    <source>
        <dbReference type="ARBA" id="ARBA00022679"/>
    </source>
</evidence>
<feature type="compositionally biased region" description="Basic residues" evidence="12">
    <location>
        <begin position="154"/>
        <end position="169"/>
    </location>
</feature>
<evidence type="ECO:0000313" key="15">
    <source>
        <dbReference type="WBParaSite" id="Smp_149820.3"/>
    </source>
</evidence>
<keyword evidence="10 13" id="KW-1133">Transmembrane helix</keyword>
<dbReference type="Pfam" id="PF02434">
    <property type="entry name" value="Fringe"/>
    <property type="match status" value="1"/>
</dbReference>
<feature type="transmembrane region" description="Helical" evidence="13">
    <location>
        <begin position="65"/>
        <end position="86"/>
    </location>
</feature>
<dbReference type="GO" id="GO:0000166">
    <property type="term" value="F:nucleotide binding"/>
    <property type="evidence" value="ECO:0007669"/>
    <property type="project" value="UniProtKB-KW"/>
</dbReference>
<evidence type="ECO:0000256" key="3">
    <source>
        <dbReference type="ARBA" id="ARBA00006462"/>
    </source>
</evidence>
<evidence type="ECO:0000256" key="12">
    <source>
        <dbReference type="SAM" id="MobiDB-lite"/>
    </source>
</evidence>
<dbReference type="WBParaSite" id="Smp_149820.3">
    <property type="protein sequence ID" value="Smp_149820.3"/>
    <property type="gene ID" value="Smp_149820"/>
</dbReference>
<evidence type="ECO:0000256" key="7">
    <source>
        <dbReference type="ARBA" id="ARBA00022692"/>
    </source>
</evidence>
<dbReference type="Gene3D" id="3.90.550.50">
    <property type="match status" value="1"/>
</dbReference>
<comment type="similarity">
    <text evidence="3">Belongs to the glycosyltransferase 31 family. Beta3-Gal-T subfamily.</text>
</comment>
<keyword evidence="9" id="KW-0735">Signal-anchor</keyword>
<keyword evidence="8" id="KW-0547">Nucleotide-binding</keyword>
<dbReference type="PANTHER" id="PTHR23033:SF49">
    <property type="entry name" value="PUTATIVE-RELATED"/>
    <property type="match status" value="1"/>
</dbReference>
<proteinExistence type="inferred from homology"/>